<dbReference type="Proteomes" id="UP000824366">
    <property type="component" value="Chromosome"/>
</dbReference>
<dbReference type="InterPro" id="IPR051015">
    <property type="entry name" value="EvgA-like"/>
</dbReference>
<name>A0ABM7MJF7_9BURK</name>
<feature type="domain" description="Response regulatory" evidence="4">
    <location>
        <begin position="2"/>
        <end position="119"/>
    </location>
</feature>
<gene>
    <name evidence="5" type="ORF">MIZ03_1186</name>
</gene>
<evidence type="ECO:0000313" key="5">
    <source>
        <dbReference type="EMBL" id="BCO26306.1"/>
    </source>
</evidence>
<keyword evidence="6" id="KW-1185">Reference proteome</keyword>
<dbReference type="SUPFAM" id="SSF46894">
    <property type="entry name" value="C-terminal effector domain of the bipartite response regulators"/>
    <property type="match status" value="1"/>
</dbReference>
<dbReference type="Pfam" id="PF00072">
    <property type="entry name" value="Response_reg"/>
    <property type="match status" value="1"/>
</dbReference>
<evidence type="ECO:0000259" key="4">
    <source>
        <dbReference type="PROSITE" id="PS50110"/>
    </source>
</evidence>
<protein>
    <submittedName>
        <fullName evidence="5">Transcriptional activator protein ExaE</fullName>
    </submittedName>
</protein>
<dbReference type="SUPFAM" id="SSF52172">
    <property type="entry name" value="CheY-like"/>
    <property type="match status" value="1"/>
</dbReference>
<dbReference type="InterPro" id="IPR058245">
    <property type="entry name" value="NreC/VraR/RcsB-like_REC"/>
</dbReference>
<evidence type="ECO:0000256" key="2">
    <source>
        <dbReference type="ARBA" id="ARBA00023125"/>
    </source>
</evidence>
<dbReference type="SMART" id="SM00448">
    <property type="entry name" value="REC"/>
    <property type="match status" value="1"/>
</dbReference>
<feature type="modified residue" description="4-aspartylphosphate" evidence="3">
    <location>
        <position position="54"/>
    </location>
</feature>
<organism evidence="5 6">
    <name type="scientific">Rhodoferax lithotrophicus</name>
    <dbReference type="NCBI Taxonomy" id="2798804"/>
    <lineage>
        <taxon>Bacteria</taxon>
        <taxon>Pseudomonadati</taxon>
        <taxon>Pseudomonadota</taxon>
        <taxon>Betaproteobacteria</taxon>
        <taxon>Burkholderiales</taxon>
        <taxon>Comamonadaceae</taxon>
        <taxon>Rhodoferax</taxon>
    </lineage>
</organism>
<dbReference type="InterPro" id="IPR000792">
    <property type="entry name" value="Tscrpt_reg_LuxR_C"/>
</dbReference>
<accession>A0ABM7MJF7</accession>
<dbReference type="InterPro" id="IPR016032">
    <property type="entry name" value="Sig_transdc_resp-reg_C-effctor"/>
</dbReference>
<dbReference type="PROSITE" id="PS50110">
    <property type="entry name" value="RESPONSE_REGULATORY"/>
    <property type="match status" value="1"/>
</dbReference>
<dbReference type="InterPro" id="IPR001789">
    <property type="entry name" value="Sig_transdc_resp-reg_receiver"/>
</dbReference>
<dbReference type="PANTHER" id="PTHR45566:SF1">
    <property type="entry name" value="HTH-TYPE TRANSCRIPTIONAL REGULATOR YHJB-RELATED"/>
    <property type="match status" value="1"/>
</dbReference>
<sequence length="206" mass="22426">MNILIVDDHPLTCQGLAALLAATQSGAQVQSAYSAEQARLALQKLPAPDWIFLDINLPDDPQHLLFKSLCESTRIDHTVLISADPEHRLIRTALAAGVRGFIPKTADPELVLNGFAHILAGEFYVPPALAAQLHDTASAEAATRNLSPRLQQVQELLLRGTANKVMARQLGLSDHTVKEYVSSVLTFYGVANRLELVLKLSRDPAH</sequence>
<reference evidence="5 6" key="1">
    <citation type="journal article" date="2021" name="Microbiol. Spectr.">
        <title>A Single Bacterium Capable of Oxidation and Reduction of Iron at Circumneutral pH.</title>
        <authorList>
            <person name="Kato S."/>
            <person name="Ohkuma M."/>
        </authorList>
    </citation>
    <scope>NUCLEOTIDE SEQUENCE [LARGE SCALE GENOMIC DNA]</scope>
    <source>
        <strain evidence="5 6">MIZ03</strain>
    </source>
</reference>
<dbReference type="Gene3D" id="3.40.50.2300">
    <property type="match status" value="1"/>
</dbReference>
<keyword evidence="2" id="KW-0238">DNA-binding</keyword>
<dbReference type="RefSeq" id="WP_223909585.1">
    <property type="nucleotide sequence ID" value="NZ_AP024238.1"/>
</dbReference>
<evidence type="ECO:0000313" key="6">
    <source>
        <dbReference type="Proteomes" id="UP000824366"/>
    </source>
</evidence>
<dbReference type="EMBL" id="AP024238">
    <property type="protein sequence ID" value="BCO26306.1"/>
    <property type="molecule type" value="Genomic_DNA"/>
</dbReference>
<dbReference type="PANTHER" id="PTHR45566">
    <property type="entry name" value="HTH-TYPE TRANSCRIPTIONAL REGULATOR YHJB-RELATED"/>
    <property type="match status" value="1"/>
</dbReference>
<dbReference type="Pfam" id="PF00196">
    <property type="entry name" value="GerE"/>
    <property type="match status" value="1"/>
</dbReference>
<evidence type="ECO:0000256" key="1">
    <source>
        <dbReference type="ARBA" id="ARBA00022553"/>
    </source>
</evidence>
<dbReference type="CDD" id="cd17535">
    <property type="entry name" value="REC_NarL-like"/>
    <property type="match status" value="1"/>
</dbReference>
<dbReference type="InterPro" id="IPR011006">
    <property type="entry name" value="CheY-like_superfamily"/>
</dbReference>
<evidence type="ECO:0000256" key="3">
    <source>
        <dbReference type="PROSITE-ProRule" id="PRU00169"/>
    </source>
</evidence>
<dbReference type="SMART" id="SM00421">
    <property type="entry name" value="HTH_LUXR"/>
    <property type="match status" value="1"/>
</dbReference>
<proteinExistence type="predicted"/>
<keyword evidence="1 3" id="KW-0597">Phosphoprotein</keyword>